<dbReference type="InterPro" id="IPR029066">
    <property type="entry name" value="PLP-binding_barrel"/>
</dbReference>
<protein>
    <submittedName>
        <fullName evidence="2">Uncharacterized protein</fullName>
    </submittedName>
</protein>
<evidence type="ECO:0000313" key="2">
    <source>
        <dbReference type="EMBL" id="WBL37167.1"/>
    </source>
</evidence>
<reference evidence="2 3" key="1">
    <citation type="journal article" date="2023" name="ISME J.">
        <title>Thermophilic Dehalococcoidia with unusual traits shed light on an unexpected past.</title>
        <authorList>
            <person name="Palmer M."/>
            <person name="Covington J.K."/>
            <person name="Zhou E.M."/>
            <person name="Thomas S.C."/>
            <person name="Habib N."/>
            <person name="Seymour C.O."/>
            <person name="Lai D."/>
            <person name="Johnston J."/>
            <person name="Hashimi A."/>
            <person name="Jiao J.Y."/>
            <person name="Muok A.R."/>
            <person name="Liu L."/>
            <person name="Xian W.D."/>
            <person name="Zhi X.Y."/>
            <person name="Li M.M."/>
            <person name="Silva L.P."/>
            <person name="Bowen B.P."/>
            <person name="Louie K."/>
            <person name="Briegel A."/>
            <person name="Pett-Ridge J."/>
            <person name="Weber P.K."/>
            <person name="Tocheva E.I."/>
            <person name="Woyke T."/>
            <person name="Northen T.R."/>
            <person name="Mayali X."/>
            <person name="Li W.J."/>
            <person name="Hedlund B.P."/>
        </authorList>
    </citation>
    <scope>NUCLEOTIDE SEQUENCE [LARGE SCALE GENOMIC DNA]</scope>
    <source>
        <strain evidence="2 3">YIM 72310</strain>
    </source>
</reference>
<name>A0ABY7MAS9_9CHLR</name>
<proteinExistence type="predicted"/>
<dbReference type="Proteomes" id="UP001212803">
    <property type="component" value="Chromosome"/>
</dbReference>
<sequence>MNLGGGIPHPYRPGAPAYPLEEYGAILADGVRQLSAARGAADRHRNRAGALPGGGDGAARRAA</sequence>
<evidence type="ECO:0000256" key="1">
    <source>
        <dbReference type="SAM" id="MobiDB-lite"/>
    </source>
</evidence>
<organism evidence="2 3">
    <name type="scientific">Tepidiforma flava</name>
    <dbReference type="NCBI Taxonomy" id="3004094"/>
    <lineage>
        <taxon>Bacteria</taxon>
        <taxon>Bacillati</taxon>
        <taxon>Chloroflexota</taxon>
        <taxon>Tepidiformia</taxon>
        <taxon>Tepidiformales</taxon>
        <taxon>Tepidiformaceae</taxon>
        <taxon>Tepidiforma</taxon>
    </lineage>
</organism>
<feature type="region of interest" description="Disordered" evidence="1">
    <location>
        <begin position="36"/>
        <end position="63"/>
    </location>
</feature>
<evidence type="ECO:0000313" key="3">
    <source>
        <dbReference type="Proteomes" id="UP001212803"/>
    </source>
</evidence>
<dbReference type="EMBL" id="CP115149">
    <property type="protein sequence ID" value="WBL37167.1"/>
    <property type="molecule type" value="Genomic_DNA"/>
</dbReference>
<dbReference type="RefSeq" id="WP_270057680.1">
    <property type="nucleotide sequence ID" value="NZ_CP115149.1"/>
</dbReference>
<accession>A0ABY7MAS9</accession>
<dbReference type="SUPFAM" id="SSF51419">
    <property type="entry name" value="PLP-binding barrel"/>
    <property type="match status" value="1"/>
</dbReference>
<gene>
    <name evidence="2" type="ORF">O0235_06250</name>
</gene>
<keyword evidence="3" id="KW-1185">Reference proteome</keyword>